<keyword evidence="2" id="KW-1185">Reference proteome</keyword>
<organism evidence="1 2">
    <name type="scientific">Cellulomonas xiejunii</name>
    <dbReference type="NCBI Taxonomy" id="2968083"/>
    <lineage>
        <taxon>Bacteria</taxon>
        <taxon>Bacillati</taxon>
        <taxon>Actinomycetota</taxon>
        <taxon>Actinomycetes</taxon>
        <taxon>Micrococcales</taxon>
        <taxon>Cellulomonadaceae</taxon>
        <taxon>Cellulomonas</taxon>
    </lineage>
</organism>
<dbReference type="InterPro" id="IPR036170">
    <property type="entry name" value="YezG-like_sf"/>
</dbReference>
<name>A0ABY5KQ64_9CELL</name>
<proteinExistence type="predicted"/>
<evidence type="ECO:0000313" key="2">
    <source>
        <dbReference type="Proteomes" id="UP001316384"/>
    </source>
</evidence>
<dbReference type="RefSeq" id="WP_227578207.1">
    <property type="nucleotide sequence ID" value="NZ_CP101987.1"/>
</dbReference>
<accession>A0ABY5KQ64</accession>
<evidence type="ECO:0008006" key="3">
    <source>
        <dbReference type="Google" id="ProtNLM"/>
    </source>
</evidence>
<dbReference type="EMBL" id="CP101987">
    <property type="protein sequence ID" value="UUI72647.1"/>
    <property type="molecule type" value="Genomic_DNA"/>
</dbReference>
<reference evidence="1 2" key="1">
    <citation type="submission" date="2022-07" db="EMBL/GenBank/DDBJ databases">
        <title>Novel species in genus cellulomonas.</title>
        <authorList>
            <person name="Ye L."/>
        </authorList>
    </citation>
    <scope>NUCLEOTIDE SEQUENCE [LARGE SCALE GENOMIC DNA]</scope>
    <source>
        <strain evidence="2">zg-B89</strain>
    </source>
</reference>
<evidence type="ECO:0000313" key="1">
    <source>
        <dbReference type="EMBL" id="UUI72647.1"/>
    </source>
</evidence>
<gene>
    <name evidence="1" type="ORF">NP048_04090</name>
</gene>
<sequence length="276" mass="30423">MSLPTAEQLQVLATGLASIAPPGWTQIRHTVQTVGPTSIPRTVAQTADGEVVVSAWIPLDAAQVLHSLRREMYRPGAGTWFTATITVHADGRLATDFDYDNEPEYGFAPNSWVADAQKFPRTPQNTPAWLAAKVDQPDWIGARWQLEFTADGAVLDRAQPLDGTTTDQGHLWSAEIAQRLRSRGHDIVQRVDDGEDGQGNAVQYDELNVTLGTGYMSLAFFRHEVFWTTEAWPDEVEEATFTTLARDVLDAVRDVTGYDIGDQPGPYERKLLSAGN</sequence>
<protein>
    <recommendedName>
        <fullName evidence="3">DUF317 domain-containing protein</fullName>
    </recommendedName>
</protein>
<dbReference type="Proteomes" id="UP001316384">
    <property type="component" value="Chromosome"/>
</dbReference>
<dbReference type="SUPFAM" id="SSF160424">
    <property type="entry name" value="BH3703-like"/>
    <property type="match status" value="1"/>
</dbReference>